<comment type="caution">
    <text evidence="1">The sequence shown here is derived from an EMBL/GenBank/DDBJ whole genome shotgun (WGS) entry which is preliminary data.</text>
</comment>
<name>A0AAV8ZTW8_9CUCU</name>
<protein>
    <submittedName>
        <fullName evidence="1">Uncharacterized protein</fullName>
    </submittedName>
</protein>
<gene>
    <name evidence="1" type="ORF">NQ314_002080</name>
</gene>
<dbReference type="AlphaFoldDB" id="A0AAV8ZTW8"/>
<keyword evidence="2" id="KW-1185">Reference proteome</keyword>
<sequence>MAIGPYLQVIDIGKVTITDPEKYLPLENIYCGPKADIFIKQSNMDSADVKNVHLRVLEFYVELCKQIKKRFNLGENILKFAS</sequence>
<dbReference type="Proteomes" id="UP001162156">
    <property type="component" value="Unassembled WGS sequence"/>
</dbReference>
<evidence type="ECO:0000313" key="2">
    <source>
        <dbReference type="Proteomes" id="UP001162156"/>
    </source>
</evidence>
<organism evidence="1 2">
    <name type="scientific">Rhamnusium bicolor</name>
    <dbReference type="NCBI Taxonomy" id="1586634"/>
    <lineage>
        <taxon>Eukaryota</taxon>
        <taxon>Metazoa</taxon>
        <taxon>Ecdysozoa</taxon>
        <taxon>Arthropoda</taxon>
        <taxon>Hexapoda</taxon>
        <taxon>Insecta</taxon>
        <taxon>Pterygota</taxon>
        <taxon>Neoptera</taxon>
        <taxon>Endopterygota</taxon>
        <taxon>Coleoptera</taxon>
        <taxon>Polyphaga</taxon>
        <taxon>Cucujiformia</taxon>
        <taxon>Chrysomeloidea</taxon>
        <taxon>Cerambycidae</taxon>
        <taxon>Lepturinae</taxon>
        <taxon>Rhagiini</taxon>
        <taxon>Rhamnusium</taxon>
    </lineage>
</organism>
<proteinExistence type="predicted"/>
<dbReference type="EMBL" id="JANEYF010000649">
    <property type="protein sequence ID" value="KAJ8968818.1"/>
    <property type="molecule type" value="Genomic_DNA"/>
</dbReference>
<reference evidence="1" key="1">
    <citation type="journal article" date="2023" name="Insect Mol. Biol.">
        <title>Genome sequencing provides insights into the evolution of gene families encoding plant cell wall-degrading enzymes in longhorned beetles.</title>
        <authorList>
            <person name="Shin N.R."/>
            <person name="Okamura Y."/>
            <person name="Kirsch R."/>
            <person name="Pauchet Y."/>
        </authorList>
    </citation>
    <scope>NUCLEOTIDE SEQUENCE</scope>
    <source>
        <strain evidence="1">RBIC_L_NR</strain>
    </source>
</reference>
<evidence type="ECO:0000313" key="1">
    <source>
        <dbReference type="EMBL" id="KAJ8968818.1"/>
    </source>
</evidence>
<accession>A0AAV8ZTW8</accession>